<proteinExistence type="predicted"/>
<sequence>MFDILMCRTSVIPNISILKKGTFLKIKDKKQIKTFLQDINLKNKLYHDKKVYHGKKNETITLRTFIECGSCNGTNPYNG</sequence>
<dbReference type="Proteomes" id="UP000182057">
    <property type="component" value="Unassembled WGS sequence"/>
</dbReference>
<accession>A0A1D3UBJ3</accession>
<gene>
    <name evidence="1" type="ORF">TFUB20_00035</name>
</gene>
<evidence type="ECO:0000313" key="2">
    <source>
        <dbReference type="Proteomes" id="UP000182057"/>
    </source>
</evidence>
<organism evidence="1 2">
    <name type="scientific">Tannerella forsythia</name>
    <name type="common">Bacteroides forsythus</name>
    <dbReference type="NCBI Taxonomy" id="28112"/>
    <lineage>
        <taxon>Bacteria</taxon>
        <taxon>Pseudomonadati</taxon>
        <taxon>Bacteroidota</taxon>
        <taxon>Bacteroidia</taxon>
        <taxon>Bacteroidales</taxon>
        <taxon>Tannerellaceae</taxon>
        <taxon>Tannerella</taxon>
    </lineage>
</organism>
<protein>
    <submittedName>
        <fullName evidence="1">Uncharacterized protein</fullName>
    </submittedName>
</protein>
<evidence type="ECO:0000313" key="1">
    <source>
        <dbReference type="EMBL" id="SCQ17513.1"/>
    </source>
</evidence>
<dbReference type="AlphaFoldDB" id="A0A1D3UBJ3"/>
<name>A0A1D3UBJ3_TANFO</name>
<reference evidence="1 2" key="1">
    <citation type="submission" date="2016-09" db="EMBL/GenBank/DDBJ databases">
        <authorList>
            <person name="Capua I."/>
            <person name="De Benedictis P."/>
            <person name="Joannis T."/>
            <person name="Lombin L.H."/>
            <person name="Cattoli G."/>
        </authorList>
    </citation>
    <scope>NUCLEOTIDE SEQUENCE [LARGE SCALE GENOMIC DNA]</scope>
    <source>
        <strain evidence="1 2">UB20</strain>
    </source>
</reference>
<dbReference type="EMBL" id="FMMM01000001">
    <property type="protein sequence ID" value="SCQ17513.1"/>
    <property type="molecule type" value="Genomic_DNA"/>
</dbReference>